<name>A0A069RCQ6_PEPLI</name>
<keyword evidence="1" id="KW-0472">Membrane</keyword>
<evidence type="ECO:0000313" key="3">
    <source>
        <dbReference type="Proteomes" id="UP000027946"/>
    </source>
</evidence>
<keyword evidence="1" id="KW-0812">Transmembrane</keyword>
<dbReference type="EMBL" id="JJMM01000013">
    <property type="protein sequence ID" value="KDR94844.1"/>
    <property type="molecule type" value="Genomic_DNA"/>
</dbReference>
<dbReference type="OrthoDB" id="1855480at2"/>
<dbReference type="PROSITE" id="PS51257">
    <property type="entry name" value="PROKAR_LIPOPROTEIN"/>
    <property type="match status" value="1"/>
</dbReference>
<organism evidence="2 3">
    <name type="scientific">Peptoclostridium litorale DSM 5388</name>
    <dbReference type="NCBI Taxonomy" id="1121324"/>
    <lineage>
        <taxon>Bacteria</taxon>
        <taxon>Bacillati</taxon>
        <taxon>Bacillota</taxon>
        <taxon>Clostridia</taxon>
        <taxon>Peptostreptococcales</taxon>
        <taxon>Peptoclostridiaceae</taxon>
        <taxon>Peptoclostridium</taxon>
    </lineage>
</organism>
<accession>A0A069RCQ6</accession>
<sequence length="174" mass="19439">MKKTYIISTICLLLLVIFACLNFSIIGVTKNNLERNARKSQKIDDSWQVSKSVTDTLGVLLFYKEDSNDFTYSIYLNREGFSFGYFFHSGGSSIDISKGIQAFNYGNSIAIVSINKVNAARIECVSEDSQKQELIYTLEPGKPFAIAVPIADDNTTIRIYDKDGNEIPITTMSC</sequence>
<evidence type="ECO:0000256" key="1">
    <source>
        <dbReference type="SAM" id="Phobius"/>
    </source>
</evidence>
<dbReference type="STRING" id="1121324.CLIT_13c01660"/>
<keyword evidence="3" id="KW-1185">Reference proteome</keyword>
<dbReference type="RefSeq" id="WP_038266074.1">
    <property type="nucleotide sequence ID" value="NZ_FSRH01000005.1"/>
</dbReference>
<dbReference type="eggNOG" id="ENOG502Z84T">
    <property type="taxonomic scope" value="Bacteria"/>
</dbReference>
<feature type="transmembrane region" description="Helical" evidence="1">
    <location>
        <begin position="6"/>
        <end position="29"/>
    </location>
</feature>
<evidence type="ECO:0000313" key="2">
    <source>
        <dbReference type="EMBL" id="KDR94844.1"/>
    </source>
</evidence>
<keyword evidence="1" id="KW-1133">Transmembrane helix</keyword>
<dbReference type="AlphaFoldDB" id="A0A069RCQ6"/>
<gene>
    <name evidence="2" type="ORF">CLIT_13c01660</name>
</gene>
<protein>
    <submittedName>
        <fullName evidence="2">Uncharacterized protein</fullName>
    </submittedName>
</protein>
<reference evidence="2 3" key="1">
    <citation type="submission" date="2014-03" db="EMBL/GenBank/DDBJ databases">
        <title>Genome sequence of Clostridium litorale W6, DSM 5388.</title>
        <authorList>
            <person name="Poehlein A."/>
            <person name="Jagirdar A."/>
            <person name="Khonsari B."/>
            <person name="Chibani C.M."/>
            <person name="Gutierrez Gutierrez D.A."/>
            <person name="Davydova E."/>
            <person name="Alghaithi H.S."/>
            <person name="Nair K.P."/>
            <person name="Dhamotharan K."/>
            <person name="Chandran L."/>
            <person name="G W."/>
            <person name="Daniel R."/>
        </authorList>
    </citation>
    <scope>NUCLEOTIDE SEQUENCE [LARGE SCALE GENOMIC DNA]</scope>
    <source>
        <strain evidence="2 3">W6</strain>
    </source>
</reference>
<comment type="caution">
    <text evidence="2">The sequence shown here is derived from an EMBL/GenBank/DDBJ whole genome shotgun (WGS) entry which is preliminary data.</text>
</comment>
<proteinExistence type="predicted"/>
<dbReference type="Proteomes" id="UP000027946">
    <property type="component" value="Unassembled WGS sequence"/>
</dbReference>